<dbReference type="PANTHER" id="PTHR43214:SF43">
    <property type="entry name" value="TWO-COMPONENT RESPONSE REGULATOR"/>
    <property type="match status" value="1"/>
</dbReference>
<dbReference type="RefSeq" id="WP_273844439.1">
    <property type="nucleotide sequence ID" value="NZ_JAQQWT010000009.1"/>
</dbReference>
<dbReference type="Proteomes" id="UP001589833">
    <property type="component" value="Unassembled WGS sequence"/>
</dbReference>
<comment type="caution">
    <text evidence="9">The sequence shown here is derived from an EMBL/GenBank/DDBJ whole genome shotgun (WGS) entry which is preliminary data.</text>
</comment>
<dbReference type="PRINTS" id="PR00038">
    <property type="entry name" value="HTHLUXR"/>
</dbReference>
<keyword evidence="5" id="KW-0804">Transcription</keyword>
<evidence type="ECO:0000259" key="7">
    <source>
        <dbReference type="PROSITE" id="PS50043"/>
    </source>
</evidence>
<dbReference type="InterPro" id="IPR011006">
    <property type="entry name" value="CheY-like_superfamily"/>
</dbReference>
<protein>
    <submittedName>
        <fullName evidence="9">Response regulator</fullName>
    </submittedName>
</protein>
<dbReference type="InterPro" id="IPR001789">
    <property type="entry name" value="Sig_transdc_resp-reg_receiver"/>
</dbReference>
<reference evidence="9 10" key="1">
    <citation type="submission" date="2024-09" db="EMBL/GenBank/DDBJ databases">
        <authorList>
            <person name="Sun Q."/>
            <person name="Mori K."/>
        </authorList>
    </citation>
    <scope>NUCLEOTIDE SEQUENCE [LARGE SCALE GENOMIC DNA]</scope>
    <source>
        <strain evidence="9 10">NCAIM B.02301</strain>
    </source>
</reference>
<feature type="domain" description="HTH luxR-type" evidence="7">
    <location>
        <begin position="145"/>
        <end position="210"/>
    </location>
</feature>
<evidence type="ECO:0000256" key="5">
    <source>
        <dbReference type="ARBA" id="ARBA00023163"/>
    </source>
</evidence>
<keyword evidence="3" id="KW-0805">Transcription regulation</keyword>
<dbReference type="SMART" id="SM00421">
    <property type="entry name" value="HTH_LUXR"/>
    <property type="match status" value="1"/>
</dbReference>
<keyword evidence="2 6" id="KW-0597">Phosphoprotein</keyword>
<dbReference type="CDD" id="cd17535">
    <property type="entry name" value="REC_NarL-like"/>
    <property type="match status" value="1"/>
</dbReference>
<dbReference type="SMART" id="SM00448">
    <property type="entry name" value="REC"/>
    <property type="match status" value="1"/>
</dbReference>
<evidence type="ECO:0000313" key="10">
    <source>
        <dbReference type="Proteomes" id="UP001589833"/>
    </source>
</evidence>
<evidence type="ECO:0000256" key="6">
    <source>
        <dbReference type="PROSITE-ProRule" id="PRU00169"/>
    </source>
</evidence>
<dbReference type="InterPro" id="IPR039420">
    <property type="entry name" value="WalR-like"/>
</dbReference>
<dbReference type="Pfam" id="PF00196">
    <property type="entry name" value="GerE"/>
    <property type="match status" value="1"/>
</dbReference>
<dbReference type="InterPro" id="IPR000792">
    <property type="entry name" value="Tscrpt_reg_LuxR_C"/>
</dbReference>
<evidence type="ECO:0000259" key="8">
    <source>
        <dbReference type="PROSITE" id="PS50110"/>
    </source>
</evidence>
<feature type="modified residue" description="4-aspartylphosphate" evidence="6">
    <location>
        <position position="55"/>
    </location>
</feature>
<dbReference type="SUPFAM" id="SSF52172">
    <property type="entry name" value="CheY-like"/>
    <property type="match status" value="1"/>
</dbReference>
<keyword evidence="4" id="KW-0238">DNA-binding</keyword>
<dbReference type="EMBL" id="JBHLTR010000102">
    <property type="protein sequence ID" value="MFC0562076.1"/>
    <property type="molecule type" value="Genomic_DNA"/>
</dbReference>
<dbReference type="InterPro" id="IPR058245">
    <property type="entry name" value="NreC/VraR/RcsB-like_REC"/>
</dbReference>
<dbReference type="InterPro" id="IPR016032">
    <property type="entry name" value="Sig_transdc_resp-reg_C-effctor"/>
</dbReference>
<dbReference type="Gene3D" id="3.40.50.2300">
    <property type="match status" value="1"/>
</dbReference>
<proteinExistence type="predicted"/>
<sequence>MPIRILIVDDHHVVRKGLVYFLATVEDIEVIAEASNGEEALKKYKQARPDLVLMDLDMPVMDGIECTKKIIEMDETAVILILTSFTDQDHVIPALEAGALGYQLKDIEPEQLVETIQAVYHGENRLHEKVTKHLLTRISKTYTNEQNRLNRLTERERDVLIEVTKGYSNKEIGENLHISEKTVKTHMSNLLAKLELADRTQAAVFALKHQLKKK</sequence>
<dbReference type="PROSITE" id="PS50043">
    <property type="entry name" value="HTH_LUXR_2"/>
    <property type="match status" value="1"/>
</dbReference>
<evidence type="ECO:0000256" key="3">
    <source>
        <dbReference type="ARBA" id="ARBA00023015"/>
    </source>
</evidence>
<keyword evidence="10" id="KW-1185">Reference proteome</keyword>
<dbReference type="CDD" id="cd06170">
    <property type="entry name" value="LuxR_C_like"/>
    <property type="match status" value="1"/>
</dbReference>
<dbReference type="PROSITE" id="PS50110">
    <property type="entry name" value="RESPONSE_REGULATORY"/>
    <property type="match status" value="1"/>
</dbReference>
<accession>A0ABV6NMU6</accession>
<dbReference type="SUPFAM" id="SSF46894">
    <property type="entry name" value="C-terminal effector domain of the bipartite response regulators"/>
    <property type="match status" value="1"/>
</dbReference>
<comment type="subcellular location">
    <subcellularLocation>
        <location evidence="1">Cytoplasm</location>
    </subcellularLocation>
</comment>
<name>A0ABV6NMU6_9BACI</name>
<gene>
    <name evidence="9" type="ORF">ACFFH4_24710</name>
</gene>
<dbReference type="Pfam" id="PF00072">
    <property type="entry name" value="Response_reg"/>
    <property type="match status" value="1"/>
</dbReference>
<feature type="domain" description="Response regulatory" evidence="8">
    <location>
        <begin position="4"/>
        <end position="120"/>
    </location>
</feature>
<dbReference type="PROSITE" id="PS00622">
    <property type="entry name" value="HTH_LUXR_1"/>
    <property type="match status" value="1"/>
</dbReference>
<evidence type="ECO:0000313" key="9">
    <source>
        <dbReference type="EMBL" id="MFC0562076.1"/>
    </source>
</evidence>
<evidence type="ECO:0000256" key="1">
    <source>
        <dbReference type="ARBA" id="ARBA00004496"/>
    </source>
</evidence>
<dbReference type="PANTHER" id="PTHR43214">
    <property type="entry name" value="TWO-COMPONENT RESPONSE REGULATOR"/>
    <property type="match status" value="1"/>
</dbReference>
<organism evidence="9 10">
    <name type="scientific">Halalkalibacter alkalisediminis</name>
    <dbReference type="NCBI Taxonomy" id="935616"/>
    <lineage>
        <taxon>Bacteria</taxon>
        <taxon>Bacillati</taxon>
        <taxon>Bacillota</taxon>
        <taxon>Bacilli</taxon>
        <taxon>Bacillales</taxon>
        <taxon>Bacillaceae</taxon>
        <taxon>Halalkalibacter</taxon>
    </lineage>
</organism>
<evidence type="ECO:0000256" key="4">
    <source>
        <dbReference type="ARBA" id="ARBA00023125"/>
    </source>
</evidence>
<evidence type="ECO:0000256" key="2">
    <source>
        <dbReference type="ARBA" id="ARBA00022553"/>
    </source>
</evidence>